<gene>
    <name evidence="3" type="ORF">RIMI_LOCUS1471106</name>
</gene>
<organism evidence="3 4">
    <name type="scientific">Ranitomeya imitator</name>
    <name type="common">mimic poison frog</name>
    <dbReference type="NCBI Taxonomy" id="111125"/>
    <lineage>
        <taxon>Eukaryota</taxon>
        <taxon>Metazoa</taxon>
        <taxon>Chordata</taxon>
        <taxon>Craniata</taxon>
        <taxon>Vertebrata</taxon>
        <taxon>Euteleostomi</taxon>
        <taxon>Amphibia</taxon>
        <taxon>Batrachia</taxon>
        <taxon>Anura</taxon>
        <taxon>Neobatrachia</taxon>
        <taxon>Hyloidea</taxon>
        <taxon>Dendrobatidae</taxon>
        <taxon>Dendrobatinae</taxon>
        <taxon>Ranitomeya</taxon>
    </lineage>
</organism>
<accession>A0ABN9KW07</accession>
<evidence type="ECO:0000313" key="3">
    <source>
        <dbReference type="EMBL" id="CAJ0921239.1"/>
    </source>
</evidence>
<proteinExistence type="predicted"/>
<evidence type="ECO:0000256" key="1">
    <source>
        <dbReference type="SAM" id="MobiDB-lite"/>
    </source>
</evidence>
<dbReference type="EMBL" id="CAUEEQ010001914">
    <property type="protein sequence ID" value="CAJ0921239.1"/>
    <property type="molecule type" value="Genomic_DNA"/>
</dbReference>
<keyword evidence="4" id="KW-1185">Reference proteome</keyword>
<dbReference type="Pfam" id="PF26215">
    <property type="entry name" value="HTH_animal"/>
    <property type="match status" value="1"/>
</dbReference>
<sequence length="467" mass="53984">MERTGSVTEEIGGRQKLAILIFVLLAGSSGTQRERLRTVGTAMGSHVVPPYANIFMAFFEEKYVYTHNLYIQHSVHWKRFIDDVFLIWTGDEASLLQFFQDMNSMIPNLIFAIARDNYQINFLDTLVVVKEGGTLDIDLYTKPTDRNSLLYFSSCHPAHIKRSLPKSQIEHVKRIVTNPDVREQRISEMQTKFRDRGYPSTVLDRATVQLVVRSHESRRIAFVTTYHPYTNFFKSCILEHWPLLGKAYPAISEFSSTPLLCYKKPQNITNILVRADIVSTRRELRQATLTTQRKGTFPCLIARNALTSSRVRLFPIHDQANCFRFKVFFTCDSTYVIYLIKCPCSLGYVGETTQHIRDRISQHKSMIHCRRTLLPVTAHFISAGHSVSQLRFQVLETIPSPRCLRLKKKTLKKSYVHRRVFYHQSETEQDAGTVVLAEQTPLRQDKNGRPQQTRIEIPPVQQRKLDS</sequence>
<dbReference type="PANTHER" id="PTHR21301">
    <property type="entry name" value="REVERSE TRANSCRIPTASE"/>
    <property type="match status" value="1"/>
</dbReference>
<dbReference type="PANTHER" id="PTHR21301:SF12">
    <property type="match status" value="1"/>
</dbReference>
<protein>
    <recommendedName>
        <fullName evidence="2">Helix-turn-helix domain-containing protein</fullName>
    </recommendedName>
</protein>
<name>A0ABN9KW07_9NEOB</name>
<reference evidence="3" key="1">
    <citation type="submission" date="2023-07" db="EMBL/GenBank/DDBJ databases">
        <authorList>
            <person name="Stuckert A."/>
        </authorList>
    </citation>
    <scope>NUCLEOTIDE SEQUENCE</scope>
</reference>
<evidence type="ECO:0000259" key="2">
    <source>
        <dbReference type="Pfam" id="PF26215"/>
    </source>
</evidence>
<dbReference type="CDD" id="cd10442">
    <property type="entry name" value="GIY-YIG_PLEs"/>
    <property type="match status" value="1"/>
</dbReference>
<evidence type="ECO:0000313" key="4">
    <source>
        <dbReference type="Proteomes" id="UP001176940"/>
    </source>
</evidence>
<dbReference type="Proteomes" id="UP001176940">
    <property type="component" value="Unassembled WGS sequence"/>
</dbReference>
<feature type="region of interest" description="Disordered" evidence="1">
    <location>
        <begin position="438"/>
        <end position="467"/>
    </location>
</feature>
<feature type="domain" description="Helix-turn-helix" evidence="2">
    <location>
        <begin position="149"/>
        <end position="205"/>
    </location>
</feature>
<dbReference type="InterPro" id="IPR058912">
    <property type="entry name" value="HTH_animal"/>
</dbReference>
<comment type="caution">
    <text evidence="3">The sequence shown here is derived from an EMBL/GenBank/DDBJ whole genome shotgun (WGS) entry which is preliminary data.</text>
</comment>